<keyword evidence="1" id="KW-0812">Transmembrane</keyword>
<feature type="transmembrane region" description="Helical" evidence="1">
    <location>
        <begin position="39"/>
        <end position="57"/>
    </location>
</feature>
<evidence type="ECO:0000313" key="3">
    <source>
        <dbReference type="Proteomes" id="UP000663852"/>
    </source>
</evidence>
<keyword evidence="1" id="KW-0472">Membrane</keyword>
<accession>A0A814WVJ6</accession>
<gene>
    <name evidence="2" type="ORF">EDS130_LOCUS25677</name>
</gene>
<comment type="caution">
    <text evidence="2">The sequence shown here is derived from an EMBL/GenBank/DDBJ whole genome shotgun (WGS) entry which is preliminary data.</text>
</comment>
<reference evidence="2" key="1">
    <citation type="submission" date="2021-02" db="EMBL/GenBank/DDBJ databases">
        <authorList>
            <person name="Nowell W R."/>
        </authorList>
    </citation>
    <scope>NUCLEOTIDE SEQUENCE</scope>
</reference>
<organism evidence="2 3">
    <name type="scientific">Adineta ricciae</name>
    <name type="common">Rotifer</name>
    <dbReference type="NCBI Taxonomy" id="249248"/>
    <lineage>
        <taxon>Eukaryota</taxon>
        <taxon>Metazoa</taxon>
        <taxon>Spiralia</taxon>
        <taxon>Gnathifera</taxon>
        <taxon>Rotifera</taxon>
        <taxon>Eurotatoria</taxon>
        <taxon>Bdelloidea</taxon>
        <taxon>Adinetida</taxon>
        <taxon>Adinetidae</taxon>
        <taxon>Adineta</taxon>
    </lineage>
</organism>
<evidence type="ECO:0000256" key="1">
    <source>
        <dbReference type="SAM" id="Phobius"/>
    </source>
</evidence>
<dbReference type="AlphaFoldDB" id="A0A814WVJ6"/>
<name>A0A814WVJ6_ADIRI</name>
<dbReference type="Proteomes" id="UP000663852">
    <property type="component" value="Unassembled WGS sequence"/>
</dbReference>
<keyword evidence="1" id="KW-1133">Transmembrane helix</keyword>
<sequence>MVQSNIIIAVILAALSSQYPLLCEEQSTNRKNLITNDLIGWVFDCFLYLIAFTLDFFKKRQDIFKASEL</sequence>
<dbReference type="EMBL" id="CAJNOJ010000152">
    <property type="protein sequence ID" value="CAF1206963.1"/>
    <property type="molecule type" value="Genomic_DNA"/>
</dbReference>
<evidence type="ECO:0000313" key="2">
    <source>
        <dbReference type="EMBL" id="CAF1206963.1"/>
    </source>
</evidence>
<proteinExistence type="predicted"/>
<protein>
    <submittedName>
        <fullName evidence="2">Uncharacterized protein</fullName>
    </submittedName>
</protein>